<gene>
    <name evidence="2" type="ORF">APY04_2360</name>
</gene>
<evidence type="ECO:0000256" key="1">
    <source>
        <dbReference type="SAM" id="MobiDB-lite"/>
    </source>
</evidence>
<name>A0A120CUF5_HYPSL</name>
<feature type="region of interest" description="Disordered" evidence="1">
    <location>
        <begin position="1"/>
        <end position="30"/>
    </location>
</feature>
<keyword evidence="3" id="KW-1185">Reference proteome</keyword>
<dbReference type="Proteomes" id="UP000059074">
    <property type="component" value="Unassembled WGS sequence"/>
</dbReference>
<dbReference type="AlphaFoldDB" id="A0A120CUF5"/>
<comment type="caution">
    <text evidence="2">The sequence shown here is derived from an EMBL/GenBank/DDBJ whole genome shotgun (WGS) entry which is preliminary data.</text>
</comment>
<dbReference type="EMBL" id="LMTR01000073">
    <property type="protein sequence ID" value="KWT66164.1"/>
    <property type="molecule type" value="Genomic_DNA"/>
</dbReference>
<evidence type="ECO:0000313" key="2">
    <source>
        <dbReference type="EMBL" id="KWT66164.1"/>
    </source>
</evidence>
<sequence length="47" mass="5269">MFVERGTRTPHRGARQPDLNESGHMAFNNPCSKSAIPAELKRGSIFR</sequence>
<proteinExistence type="predicted"/>
<accession>A0A120CUF5</accession>
<organism evidence="2 3">
    <name type="scientific">Hyphomicrobium sulfonivorans</name>
    <dbReference type="NCBI Taxonomy" id="121290"/>
    <lineage>
        <taxon>Bacteria</taxon>
        <taxon>Pseudomonadati</taxon>
        <taxon>Pseudomonadota</taxon>
        <taxon>Alphaproteobacteria</taxon>
        <taxon>Hyphomicrobiales</taxon>
        <taxon>Hyphomicrobiaceae</taxon>
        <taxon>Hyphomicrobium</taxon>
    </lineage>
</organism>
<evidence type="ECO:0000313" key="3">
    <source>
        <dbReference type="Proteomes" id="UP000059074"/>
    </source>
</evidence>
<protein>
    <submittedName>
        <fullName evidence="2">Uncharacterized protein</fullName>
    </submittedName>
</protein>
<reference evidence="2 3" key="1">
    <citation type="submission" date="2015-10" db="EMBL/GenBank/DDBJ databases">
        <title>Transcriptomic analysis of a linuron degrading triple-species bacterial consortium.</title>
        <authorList>
            <person name="Albers P."/>
        </authorList>
    </citation>
    <scope>NUCLEOTIDE SEQUENCE [LARGE SCALE GENOMIC DNA]</scope>
    <source>
        <strain evidence="2 3">WDL6</strain>
    </source>
</reference>